<gene>
    <name evidence="5" type="ORF">HNQ59_000262</name>
</gene>
<evidence type="ECO:0000256" key="1">
    <source>
        <dbReference type="ARBA" id="ARBA00004141"/>
    </source>
</evidence>
<dbReference type="GO" id="GO:0005886">
    <property type="term" value="C:plasma membrane"/>
    <property type="evidence" value="ECO:0007669"/>
    <property type="project" value="TreeGrafter"/>
</dbReference>
<evidence type="ECO:0000256" key="2">
    <source>
        <dbReference type="ARBA" id="ARBA00022692"/>
    </source>
</evidence>
<dbReference type="EMBL" id="JACHHY010000001">
    <property type="protein sequence ID" value="MBB5017000.1"/>
    <property type="molecule type" value="Genomic_DNA"/>
</dbReference>
<keyword evidence="3" id="KW-1133">Transmembrane helix</keyword>
<dbReference type="InterPro" id="IPR051613">
    <property type="entry name" value="ABC_transp_permease_HisMQ"/>
</dbReference>
<keyword evidence="4" id="KW-0472">Membrane</keyword>
<comment type="caution">
    <text evidence="5">The sequence shown here is derived from an EMBL/GenBank/DDBJ whole genome shotgun (WGS) entry which is preliminary data.</text>
</comment>
<dbReference type="PANTHER" id="PTHR30133">
    <property type="entry name" value="CATIONIC AMINO ACID TRANSPORTER, MEMBRANE COMPONENT"/>
    <property type="match status" value="1"/>
</dbReference>
<accession>A0A840MF28</accession>
<dbReference type="SUPFAM" id="SSF161098">
    <property type="entry name" value="MetI-like"/>
    <property type="match status" value="1"/>
</dbReference>
<name>A0A840MF28_9PROT</name>
<evidence type="ECO:0000256" key="4">
    <source>
        <dbReference type="ARBA" id="ARBA00023136"/>
    </source>
</evidence>
<dbReference type="RefSeq" id="WP_184034066.1">
    <property type="nucleotide sequence ID" value="NZ_JACHHY010000001.1"/>
</dbReference>
<protein>
    <submittedName>
        <fullName evidence="5">ABC-type arginine transport system permease subunit</fullName>
    </submittedName>
</protein>
<dbReference type="InterPro" id="IPR035906">
    <property type="entry name" value="MetI-like_sf"/>
</dbReference>
<evidence type="ECO:0000313" key="6">
    <source>
        <dbReference type="Proteomes" id="UP000575898"/>
    </source>
</evidence>
<sequence length="130" mass="14611">MRLKIALGSLLVAIILGLIGVAAKLSPHRFVAWWGDAYSTLIRGVSDRVLLLLFFGGQIAVNEAITCFNDWMIERGTDLALDFIDVDPFLAGVLTTGFIFRAYLSETFRGRFWPCPWGNRKRIWSMAWAG</sequence>
<keyword evidence="6" id="KW-1185">Reference proteome</keyword>
<evidence type="ECO:0000256" key="3">
    <source>
        <dbReference type="ARBA" id="ARBA00022989"/>
    </source>
</evidence>
<organism evidence="5 6">
    <name type="scientific">Chitinivorax tropicus</name>
    <dbReference type="NCBI Taxonomy" id="714531"/>
    <lineage>
        <taxon>Bacteria</taxon>
        <taxon>Pseudomonadati</taxon>
        <taxon>Pseudomonadota</taxon>
        <taxon>Betaproteobacteria</taxon>
        <taxon>Chitinivorax</taxon>
    </lineage>
</organism>
<dbReference type="AlphaFoldDB" id="A0A840MF28"/>
<proteinExistence type="predicted"/>
<dbReference type="Proteomes" id="UP000575898">
    <property type="component" value="Unassembled WGS sequence"/>
</dbReference>
<comment type="subcellular location">
    <subcellularLocation>
        <location evidence="1">Membrane</location>
        <topology evidence="1">Multi-pass membrane protein</topology>
    </subcellularLocation>
</comment>
<dbReference type="Gene3D" id="1.10.3720.10">
    <property type="entry name" value="MetI-like"/>
    <property type="match status" value="1"/>
</dbReference>
<keyword evidence="2" id="KW-0812">Transmembrane</keyword>
<evidence type="ECO:0000313" key="5">
    <source>
        <dbReference type="EMBL" id="MBB5017000.1"/>
    </source>
</evidence>
<reference evidence="5 6" key="1">
    <citation type="submission" date="2020-08" db="EMBL/GenBank/DDBJ databases">
        <title>Genomic Encyclopedia of Type Strains, Phase IV (KMG-IV): sequencing the most valuable type-strain genomes for metagenomic binning, comparative biology and taxonomic classification.</title>
        <authorList>
            <person name="Goeker M."/>
        </authorList>
    </citation>
    <scope>NUCLEOTIDE SEQUENCE [LARGE SCALE GENOMIC DNA]</scope>
    <source>
        <strain evidence="5 6">DSM 27165</strain>
    </source>
</reference>